<dbReference type="EMBL" id="GGFM01007159">
    <property type="protein sequence ID" value="MBW27910.1"/>
    <property type="molecule type" value="Transcribed_RNA"/>
</dbReference>
<comment type="subunit">
    <text evidence="2">Homodimer.</text>
</comment>
<dbReference type="InterPro" id="IPR004046">
    <property type="entry name" value="GST_C"/>
</dbReference>
<dbReference type="InterPro" id="IPR036282">
    <property type="entry name" value="Glutathione-S-Trfase_C_sf"/>
</dbReference>
<organism evidence="9">
    <name type="scientific">Anopheles braziliensis</name>
    <dbReference type="NCBI Taxonomy" id="58242"/>
    <lineage>
        <taxon>Eukaryota</taxon>
        <taxon>Metazoa</taxon>
        <taxon>Ecdysozoa</taxon>
        <taxon>Arthropoda</taxon>
        <taxon>Hexapoda</taxon>
        <taxon>Insecta</taxon>
        <taxon>Pterygota</taxon>
        <taxon>Neoptera</taxon>
        <taxon>Endopterygota</taxon>
        <taxon>Diptera</taxon>
        <taxon>Nematocera</taxon>
        <taxon>Culicoidea</taxon>
        <taxon>Culicidae</taxon>
        <taxon>Anophelinae</taxon>
        <taxon>Anopheles</taxon>
    </lineage>
</organism>
<dbReference type="InterPro" id="IPR010987">
    <property type="entry name" value="Glutathione-S-Trfase_C-like"/>
</dbReference>
<evidence type="ECO:0000256" key="2">
    <source>
        <dbReference type="ARBA" id="ARBA00011738"/>
    </source>
</evidence>
<evidence type="ECO:0000259" key="7">
    <source>
        <dbReference type="PROSITE" id="PS50404"/>
    </source>
</evidence>
<dbReference type="Gene3D" id="3.40.30.10">
    <property type="entry name" value="Glutaredoxin"/>
    <property type="match status" value="1"/>
</dbReference>
<dbReference type="SFLD" id="SFLDG00358">
    <property type="entry name" value="Main_(cytGST)"/>
    <property type="match status" value="1"/>
</dbReference>
<dbReference type="PANTHER" id="PTHR43969:SF9">
    <property type="entry name" value="GLUTATHIONE S TRANSFERASE D10, ISOFORM A-RELATED"/>
    <property type="match status" value="1"/>
</dbReference>
<evidence type="ECO:0000256" key="4">
    <source>
        <dbReference type="ARBA" id="ARBA00022679"/>
    </source>
</evidence>
<keyword evidence="4 9" id="KW-0808">Transferase</keyword>
<dbReference type="SFLD" id="SFLDG01153">
    <property type="entry name" value="Main.4:_Theta-like"/>
    <property type="match status" value="1"/>
</dbReference>
<evidence type="ECO:0000259" key="8">
    <source>
        <dbReference type="PROSITE" id="PS50405"/>
    </source>
</evidence>
<dbReference type="FunFam" id="3.40.30.10:FF:000034">
    <property type="entry name" value="glutathione S-transferase 1"/>
    <property type="match status" value="1"/>
</dbReference>
<dbReference type="PANTHER" id="PTHR43969">
    <property type="entry name" value="GLUTATHIONE S TRANSFERASE D10, ISOFORM A-RELATED"/>
    <property type="match status" value="1"/>
</dbReference>
<dbReference type="FunFam" id="1.20.1050.10:FF:000007">
    <property type="entry name" value="Glutathione S-transferase 1-1"/>
    <property type="match status" value="1"/>
</dbReference>
<proteinExistence type="inferred from homology"/>
<evidence type="ECO:0000313" key="9">
    <source>
        <dbReference type="EMBL" id="MBW27910.1"/>
    </source>
</evidence>
<dbReference type="InterPro" id="IPR004045">
    <property type="entry name" value="Glutathione_S-Trfase_N"/>
</dbReference>
<dbReference type="EC" id="2.5.1.18" evidence="3"/>
<dbReference type="SUPFAM" id="SSF47616">
    <property type="entry name" value="GST C-terminal domain-like"/>
    <property type="match status" value="1"/>
</dbReference>
<feature type="domain" description="GST N-terminal" evidence="7">
    <location>
        <begin position="1"/>
        <end position="79"/>
    </location>
</feature>
<dbReference type="PROSITE" id="PS50405">
    <property type="entry name" value="GST_CTER"/>
    <property type="match status" value="1"/>
</dbReference>
<sequence>MDLYYHIRSPPCQSVAFLVKHLGLEVNHKTISVYDEDDLETLKKVNPQHTIPTLVDDGHAIWESYAILIYLVEKYALDDSLYPKDPKERSVVNQRLFFDSGILQKSMMAYFQLHLRKLPMTDEVVTKLKRDLGVLEMYLQDRTYTAGEKLTIADFPLFVCISSLQWTKYDLSAYPNIRRWAATMETHIPDLDAMRKEAEEGMKVLLASKGFQNAK</sequence>
<evidence type="ECO:0000256" key="5">
    <source>
        <dbReference type="ARBA" id="ARBA00041523"/>
    </source>
</evidence>
<dbReference type="CDD" id="cd03177">
    <property type="entry name" value="GST_C_Delta_Epsilon"/>
    <property type="match status" value="1"/>
</dbReference>
<feature type="domain" description="GST C-terminal" evidence="8">
    <location>
        <begin position="85"/>
        <end position="215"/>
    </location>
</feature>
<comment type="similarity">
    <text evidence="1">Belongs to the GST superfamily. Theta family.</text>
</comment>
<dbReference type="GO" id="GO:0006749">
    <property type="term" value="P:glutathione metabolic process"/>
    <property type="evidence" value="ECO:0007669"/>
    <property type="project" value="TreeGrafter"/>
</dbReference>
<dbReference type="CDD" id="cd03045">
    <property type="entry name" value="GST_N_Delta_Epsilon"/>
    <property type="match status" value="1"/>
</dbReference>
<dbReference type="GO" id="GO:0004364">
    <property type="term" value="F:glutathione transferase activity"/>
    <property type="evidence" value="ECO:0007669"/>
    <property type="project" value="UniProtKB-EC"/>
</dbReference>
<comment type="catalytic activity">
    <reaction evidence="6">
        <text>RX + glutathione = an S-substituted glutathione + a halide anion + H(+)</text>
        <dbReference type="Rhea" id="RHEA:16437"/>
        <dbReference type="ChEBI" id="CHEBI:15378"/>
        <dbReference type="ChEBI" id="CHEBI:16042"/>
        <dbReference type="ChEBI" id="CHEBI:17792"/>
        <dbReference type="ChEBI" id="CHEBI:57925"/>
        <dbReference type="ChEBI" id="CHEBI:90779"/>
        <dbReference type="EC" id="2.5.1.18"/>
    </reaction>
</comment>
<dbReference type="PROSITE" id="PS50404">
    <property type="entry name" value="GST_NTER"/>
    <property type="match status" value="1"/>
</dbReference>
<dbReference type="InterPro" id="IPR036249">
    <property type="entry name" value="Thioredoxin-like_sf"/>
</dbReference>
<reference evidence="9" key="1">
    <citation type="submission" date="2018-01" db="EMBL/GenBank/DDBJ databases">
        <title>An insight into the sialome of Amazonian anophelines.</title>
        <authorList>
            <person name="Ribeiro J.M."/>
            <person name="Scarpassa V."/>
            <person name="Calvo E."/>
        </authorList>
    </citation>
    <scope>NUCLEOTIDE SEQUENCE</scope>
    <source>
        <tissue evidence="9">Salivary glands</tissue>
    </source>
</reference>
<dbReference type="Pfam" id="PF13417">
    <property type="entry name" value="GST_N_3"/>
    <property type="match status" value="1"/>
</dbReference>
<evidence type="ECO:0000256" key="3">
    <source>
        <dbReference type="ARBA" id="ARBA00012452"/>
    </source>
</evidence>
<dbReference type="Gene3D" id="1.20.1050.10">
    <property type="match status" value="1"/>
</dbReference>
<dbReference type="Pfam" id="PF00043">
    <property type="entry name" value="GST_C"/>
    <property type="match status" value="1"/>
</dbReference>
<dbReference type="SUPFAM" id="SSF52833">
    <property type="entry name" value="Thioredoxin-like"/>
    <property type="match status" value="1"/>
</dbReference>
<dbReference type="InterPro" id="IPR040079">
    <property type="entry name" value="Glutathione_S-Trfase"/>
</dbReference>
<evidence type="ECO:0000256" key="6">
    <source>
        <dbReference type="ARBA" id="ARBA00047960"/>
    </source>
</evidence>
<evidence type="ECO:0000256" key="1">
    <source>
        <dbReference type="ARBA" id="ARBA00009899"/>
    </source>
</evidence>
<accession>A0A2M3ZHH8</accession>
<protein>
    <recommendedName>
        <fullName evidence="3">glutathione transferase</fullName>
        <ecNumber evidence="3">2.5.1.18</ecNumber>
    </recommendedName>
    <alternativeName>
        <fullName evidence="5">GST class-theta</fullName>
    </alternativeName>
</protein>
<dbReference type="SFLD" id="SFLDS00019">
    <property type="entry name" value="Glutathione_Transferase_(cytos"/>
    <property type="match status" value="1"/>
</dbReference>
<name>A0A2M3ZHH8_9DIPT</name>
<dbReference type="AlphaFoldDB" id="A0A2M3ZHH8"/>